<evidence type="ECO:0000259" key="11">
    <source>
        <dbReference type="Pfam" id="PF02463"/>
    </source>
</evidence>
<keyword evidence="6 9" id="KW-0547">Nucleotide-binding</keyword>
<dbReference type="SUPFAM" id="SSF52540">
    <property type="entry name" value="P-loop containing nucleoside triphosphate hydrolases"/>
    <property type="match status" value="1"/>
</dbReference>
<dbReference type="InterPro" id="IPR001238">
    <property type="entry name" value="DNA-binding_RecF"/>
</dbReference>
<evidence type="ECO:0000313" key="12">
    <source>
        <dbReference type="EMBL" id="PLX16858.1"/>
    </source>
</evidence>
<dbReference type="Gene3D" id="3.40.50.300">
    <property type="entry name" value="P-loop containing nucleotide triphosphate hydrolases"/>
    <property type="match status" value="1"/>
</dbReference>
<comment type="subcellular location">
    <subcellularLocation>
        <location evidence="1 9 10">Cytoplasm</location>
    </subcellularLocation>
</comment>
<dbReference type="GO" id="GO:0000731">
    <property type="term" value="P:DNA synthesis involved in DNA repair"/>
    <property type="evidence" value="ECO:0007669"/>
    <property type="project" value="TreeGrafter"/>
</dbReference>
<keyword evidence="8 9" id="KW-0238">DNA-binding</keyword>
<feature type="binding site" evidence="9">
    <location>
        <begin position="30"/>
        <end position="37"/>
    </location>
    <ligand>
        <name>ATP</name>
        <dbReference type="ChEBI" id="CHEBI:30616"/>
    </ligand>
</feature>
<evidence type="ECO:0000256" key="6">
    <source>
        <dbReference type="ARBA" id="ARBA00022741"/>
    </source>
</evidence>
<accession>A0A2N5ZDW8</accession>
<dbReference type="Gene3D" id="1.20.1050.90">
    <property type="entry name" value="RecF/RecN/SMC, N-terminal domain"/>
    <property type="match status" value="1"/>
</dbReference>
<dbReference type="AlphaFoldDB" id="A0A2N5ZDW8"/>
<dbReference type="InterPro" id="IPR027417">
    <property type="entry name" value="P-loop_NTPase"/>
</dbReference>
<protein>
    <recommendedName>
        <fullName evidence="3 9">DNA replication and repair protein RecF</fullName>
    </recommendedName>
</protein>
<evidence type="ECO:0000256" key="1">
    <source>
        <dbReference type="ARBA" id="ARBA00004496"/>
    </source>
</evidence>
<dbReference type="GO" id="GO:0005737">
    <property type="term" value="C:cytoplasm"/>
    <property type="evidence" value="ECO:0007669"/>
    <property type="project" value="UniProtKB-SubCell"/>
</dbReference>
<dbReference type="GO" id="GO:0006260">
    <property type="term" value="P:DNA replication"/>
    <property type="evidence" value="ECO:0007669"/>
    <property type="project" value="UniProtKB-UniRule"/>
</dbReference>
<dbReference type="Proteomes" id="UP000234857">
    <property type="component" value="Unassembled WGS sequence"/>
</dbReference>
<dbReference type="GO" id="GO:0005524">
    <property type="term" value="F:ATP binding"/>
    <property type="evidence" value="ECO:0007669"/>
    <property type="project" value="UniProtKB-UniRule"/>
</dbReference>
<comment type="caution">
    <text evidence="12">The sequence shown here is derived from an EMBL/GenBank/DDBJ whole genome shotgun (WGS) entry which is preliminary data.</text>
</comment>
<dbReference type="PROSITE" id="PS00618">
    <property type="entry name" value="RECF_2"/>
    <property type="match status" value="1"/>
</dbReference>
<evidence type="ECO:0000256" key="9">
    <source>
        <dbReference type="HAMAP-Rule" id="MF_00365"/>
    </source>
</evidence>
<dbReference type="GO" id="GO:0003697">
    <property type="term" value="F:single-stranded DNA binding"/>
    <property type="evidence" value="ECO:0007669"/>
    <property type="project" value="UniProtKB-UniRule"/>
</dbReference>
<dbReference type="PANTHER" id="PTHR32182:SF0">
    <property type="entry name" value="DNA REPLICATION AND REPAIR PROTEIN RECF"/>
    <property type="match status" value="1"/>
</dbReference>
<evidence type="ECO:0000256" key="4">
    <source>
        <dbReference type="ARBA" id="ARBA00022490"/>
    </source>
</evidence>
<keyword evidence="9 10" id="KW-0227">DNA damage</keyword>
<gene>
    <name evidence="9" type="primary">recF</name>
    <name evidence="12" type="ORF">C0601_09020</name>
</gene>
<evidence type="ECO:0000256" key="2">
    <source>
        <dbReference type="ARBA" id="ARBA00008016"/>
    </source>
</evidence>
<dbReference type="InterPro" id="IPR003395">
    <property type="entry name" value="RecF/RecN/SMC_N"/>
</dbReference>
<dbReference type="HAMAP" id="MF_00365">
    <property type="entry name" value="RecF"/>
    <property type="match status" value="1"/>
</dbReference>
<feature type="domain" description="RecF/RecN/SMC N-terminal" evidence="11">
    <location>
        <begin position="3"/>
        <end position="325"/>
    </location>
</feature>
<dbReference type="EMBL" id="PKTG01000102">
    <property type="protein sequence ID" value="PLX16858.1"/>
    <property type="molecule type" value="Genomic_DNA"/>
</dbReference>
<evidence type="ECO:0000256" key="10">
    <source>
        <dbReference type="RuleBase" id="RU000578"/>
    </source>
</evidence>
<evidence type="ECO:0000313" key="13">
    <source>
        <dbReference type="Proteomes" id="UP000234857"/>
    </source>
</evidence>
<comment type="function">
    <text evidence="9 10">The RecF protein is involved in DNA metabolism; it is required for DNA replication and normal SOS inducibility. RecF binds preferentially to single-stranded, linear DNA. It also seems to bind ATP.</text>
</comment>
<evidence type="ECO:0000256" key="5">
    <source>
        <dbReference type="ARBA" id="ARBA00022705"/>
    </source>
</evidence>
<dbReference type="NCBIfam" id="TIGR00611">
    <property type="entry name" value="recf"/>
    <property type="match status" value="1"/>
</dbReference>
<evidence type="ECO:0000256" key="7">
    <source>
        <dbReference type="ARBA" id="ARBA00022840"/>
    </source>
</evidence>
<dbReference type="GO" id="GO:0006302">
    <property type="term" value="P:double-strand break repair"/>
    <property type="evidence" value="ECO:0007669"/>
    <property type="project" value="TreeGrafter"/>
</dbReference>
<dbReference type="InterPro" id="IPR042174">
    <property type="entry name" value="RecF_2"/>
</dbReference>
<evidence type="ECO:0000256" key="8">
    <source>
        <dbReference type="ARBA" id="ARBA00023125"/>
    </source>
</evidence>
<reference evidence="12 13" key="1">
    <citation type="submission" date="2017-11" db="EMBL/GenBank/DDBJ databases">
        <title>Genome-resolved metagenomics identifies genetic mobility, metabolic interactions, and unexpected diversity in perchlorate-reducing communities.</title>
        <authorList>
            <person name="Barnum T.P."/>
            <person name="Figueroa I.A."/>
            <person name="Carlstrom C.I."/>
            <person name="Lucas L.N."/>
            <person name="Engelbrektson A.L."/>
            <person name="Coates J.D."/>
        </authorList>
    </citation>
    <scope>NUCLEOTIDE SEQUENCE [LARGE SCALE GENOMIC DNA]</scope>
    <source>
        <strain evidence="12">BM706</strain>
    </source>
</reference>
<proteinExistence type="inferred from homology"/>
<keyword evidence="7 9" id="KW-0067">ATP-binding</keyword>
<keyword evidence="5 9" id="KW-0235">DNA replication</keyword>
<organism evidence="12 13">
    <name type="scientific">Muiribacterium halophilum</name>
    <dbReference type="NCBI Taxonomy" id="2053465"/>
    <lineage>
        <taxon>Bacteria</taxon>
        <taxon>Candidatus Muiribacteriota</taxon>
        <taxon>Candidatus Muiribacteriia</taxon>
        <taxon>Candidatus Muiribacteriales</taxon>
        <taxon>Candidatus Muiribacteriaceae</taxon>
        <taxon>Candidatus Muiribacterium</taxon>
    </lineage>
</organism>
<keyword evidence="9 10" id="KW-0234">DNA repair</keyword>
<dbReference type="PANTHER" id="PTHR32182">
    <property type="entry name" value="DNA REPLICATION AND REPAIR PROTEIN RECF"/>
    <property type="match status" value="1"/>
</dbReference>
<evidence type="ECO:0000256" key="3">
    <source>
        <dbReference type="ARBA" id="ARBA00020170"/>
    </source>
</evidence>
<dbReference type="InterPro" id="IPR018078">
    <property type="entry name" value="DNA-binding_RecF_CS"/>
</dbReference>
<dbReference type="Pfam" id="PF02463">
    <property type="entry name" value="SMC_N"/>
    <property type="match status" value="1"/>
</dbReference>
<sequence length="354" mass="41349">MIIKSINIKNFRNIEEASLNFSEDFNVMTGDNGQGKTNLLEALYFSGMMKSFRTRTLGDLFKDFKSKNVMFIEALYDYKTSKKNIRIGIEGRKKEVTVDGVDKKFHDLLSLHSFVVFIPDDLKIVGKEPVYRRKFINEICSQLYPGYYSTLLKYRKIVDNRNSLLKHGKEAGIWDEIFCESANYIIEKRLLVLEHLKEIFPKIYQEIVPEGEKKTDFSYKGKKRIDIEVLKECRNREIRKGHTVVGPHRDDIEILIGDYKARKAASRGQQRTIVFTLKMTQAHVISKIKNNNPVLILDDVFSELDEHRKKSFLISINKKFQVFISVNSFSRDILSEQNYKEFFVKEGKIVSKEI</sequence>
<dbReference type="GO" id="GO:0009432">
    <property type="term" value="P:SOS response"/>
    <property type="evidence" value="ECO:0007669"/>
    <property type="project" value="UniProtKB-UniRule"/>
</dbReference>
<name>A0A2N5ZDW8_MUIH1</name>
<comment type="similarity">
    <text evidence="2 9 10">Belongs to the RecF family.</text>
</comment>
<keyword evidence="9 10" id="KW-0742">SOS response</keyword>
<keyword evidence="4 9" id="KW-0963">Cytoplasm</keyword>